<organism evidence="2 3">
    <name type="scientific">Brassica cretica</name>
    <name type="common">Mustard</name>
    <dbReference type="NCBI Taxonomy" id="69181"/>
    <lineage>
        <taxon>Eukaryota</taxon>
        <taxon>Viridiplantae</taxon>
        <taxon>Streptophyta</taxon>
        <taxon>Embryophyta</taxon>
        <taxon>Tracheophyta</taxon>
        <taxon>Spermatophyta</taxon>
        <taxon>Magnoliopsida</taxon>
        <taxon>eudicotyledons</taxon>
        <taxon>Gunneridae</taxon>
        <taxon>Pentapetalae</taxon>
        <taxon>rosids</taxon>
        <taxon>malvids</taxon>
        <taxon>Brassicales</taxon>
        <taxon>Brassicaceae</taxon>
        <taxon>Brassiceae</taxon>
        <taxon>Brassica</taxon>
    </lineage>
</organism>
<evidence type="ECO:0000256" key="1">
    <source>
        <dbReference type="SAM" id="MobiDB-lite"/>
    </source>
</evidence>
<dbReference type="EMBL" id="QGKV02001556">
    <property type="protein sequence ID" value="KAF3517285.1"/>
    <property type="molecule type" value="Genomic_DNA"/>
</dbReference>
<accession>A0ABQ7AT44</accession>
<dbReference type="Proteomes" id="UP000266723">
    <property type="component" value="Unassembled WGS sequence"/>
</dbReference>
<sequence>MEGESSNGPLRLGGVSEVSSTSDQLGDGVDKDERYALKYKMQRVGMPGASSYDEALP</sequence>
<evidence type="ECO:0000313" key="3">
    <source>
        <dbReference type="Proteomes" id="UP000266723"/>
    </source>
</evidence>
<reference evidence="2 3" key="1">
    <citation type="journal article" date="2020" name="BMC Genomics">
        <title>Intraspecific diversification of the crop wild relative Brassica cretica Lam. using demographic model selection.</title>
        <authorList>
            <person name="Kioukis A."/>
            <person name="Michalopoulou V.A."/>
            <person name="Briers L."/>
            <person name="Pirintsos S."/>
            <person name="Studholme D.J."/>
            <person name="Pavlidis P."/>
            <person name="Sarris P.F."/>
        </authorList>
    </citation>
    <scope>NUCLEOTIDE SEQUENCE [LARGE SCALE GENOMIC DNA]</scope>
    <source>
        <strain evidence="3">cv. PFS-1207/04</strain>
    </source>
</reference>
<feature type="region of interest" description="Disordered" evidence="1">
    <location>
        <begin position="1"/>
        <end position="30"/>
    </location>
</feature>
<gene>
    <name evidence="2" type="ORF">DY000_02059415</name>
</gene>
<evidence type="ECO:0000313" key="2">
    <source>
        <dbReference type="EMBL" id="KAF3517285.1"/>
    </source>
</evidence>
<keyword evidence="3" id="KW-1185">Reference proteome</keyword>
<name>A0ABQ7AT44_BRACR</name>
<protein>
    <submittedName>
        <fullName evidence="2">Uncharacterized protein</fullName>
    </submittedName>
</protein>
<proteinExistence type="predicted"/>
<comment type="caution">
    <text evidence="2">The sequence shown here is derived from an EMBL/GenBank/DDBJ whole genome shotgun (WGS) entry which is preliminary data.</text>
</comment>